<gene>
    <name evidence="6 8 9" type="ORF">SRAE_1000166400</name>
</gene>
<dbReference type="InterPro" id="IPR032098">
    <property type="entry name" value="Acyltransf_C"/>
</dbReference>
<dbReference type="AlphaFoldDB" id="A0A090L5L1"/>
<dbReference type="Proteomes" id="UP000035682">
    <property type="component" value="Unplaced"/>
</dbReference>
<keyword evidence="2 6" id="KW-0808">Transferase</keyword>
<dbReference type="RefSeq" id="XP_024502604.1">
    <property type="nucleotide sequence ID" value="XM_024648647.1"/>
</dbReference>
<evidence type="ECO:0000256" key="2">
    <source>
        <dbReference type="ARBA" id="ARBA00022679"/>
    </source>
</evidence>
<proteinExistence type="inferred from homology"/>
<dbReference type="InterPro" id="IPR002123">
    <property type="entry name" value="Plipid/glycerol_acylTrfase"/>
</dbReference>
<dbReference type="GeneID" id="36375767"/>
<dbReference type="PANTHER" id="PTHR10983:SF16">
    <property type="entry name" value="LYSOCARDIOLIPIN ACYLTRANSFERASE 1"/>
    <property type="match status" value="1"/>
</dbReference>
<name>A0A090L5L1_STRRB</name>
<reference evidence="6 7" key="1">
    <citation type="submission" date="2014-09" db="EMBL/GenBank/DDBJ databases">
        <authorList>
            <person name="Martin A.A."/>
        </authorList>
    </citation>
    <scope>NUCLEOTIDE SEQUENCE</scope>
    <source>
        <strain evidence="7">ED321</strain>
        <strain evidence="6">ED321 Heterogonic</strain>
    </source>
</reference>
<dbReference type="OMA" id="GNWIGFI"/>
<dbReference type="WBParaSite" id="SRAE_1000166400.1">
    <property type="protein sequence ID" value="SRAE_1000166400.1"/>
    <property type="gene ID" value="WBGene00258272"/>
</dbReference>
<dbReference type="SUPFAM" id="SSF69593">
    <property type="entry name" value="Glycerol-3-phosphate (1)-acyltransferase"/>
    <property type="match status" value="2"/>
</dbReference>
<dbReference type="SMART" id="SM00563">
    <property type="entry name" value="PlsC"/>
    <property type="match status" value="2"/>
</dbReference>
<feature type="transmembrane region" description="Helical" evidence="4">
    <location>
        <begin position="44"/>
        <end position="64"/>
    </location>
</feature>
<dbReference type="GO" id="GO:0036149">
    <property type="term" value="P:phosphatidylinositol acyl-chain remodeling"/>
    <property type="evidence" value="ECO:0007669"/>
    <property type="project" value="TreeGrafter"/>
</dbReference>
<sequence>MIIKRIKTFLFVTLLFFSTFYGSIFVLFPFVFCIKLSPNIWRFIADRAVAFWLTLPAALSIIIMNHRTRLDWMFLWNALYKINPWLLVTEKISLKEPLKNYIGIGWAMQCAGYLFLHRDFKTDQKNMELAIEYYSKSGNNYQILLFPEGTDKGKSATDKSNEFARKKGLPQYDNVLHPRTTGFEHMISTMKKYNYISSIYDVTVGYDEITQSEIDLIISGKIPKFIHFDVKRYNIKDFVIDEKKQIFSSKDSCIIKSSPGDYLKKLWADKEQKLEKFYQQKNISKRCFLADSLDDIIHDNKYIMGEPETVTTSPFYFKLCGIFIAFLLFLSTLFGSIFMLWPFTFLIVIYPSLWRRFADILVGLWFLFPAGLLELCYGIKFTATGDLISHKTPAIIIMNHRTRLDWLFFWNVLYRMDPILLTTEKIILKFFLKLIPGAGYSMCCNAFIFLKRTFLKDQASIDTILTYYRDTQNPYQILLFPEGTDKDDLGVARSNAYAEKFGLEKYEYVLHPRTTGFIHIVKKLRELNYIDFIYDVTVGYADKIVQGEDDIVKLGVFPKNIHFNVQKISIEDIGESDEEIEKWLKVKWEEKEKKLKEFYSNDDPNLRTFHKNDKTTNHFILTNHAKREMVMTIVFWILMVCSIFYLMITYIPFVIFFCSGFLFFTFCQIFAGGIEFIMPKFVKSIDNYNTERKNLKT</sequence>
<feature type="transmembrane region" description="Helical" evidence="4">
    <location>
        <begin position="362"/>
        <end position="383"/>
    </location>
</feature>
<keyword evidence="4" id="KW-1133">Transmembrane helix</keyword>
<dbReference type="GO" id="GO:0005783">
    <property type="term" value="C:endoplasmic reticulum"/>
    <property type="evidence" value="ECO:0007669"/>
    <property type="project" value="TreeGrafter"/>
</dbReference>
<evidence type="ECO:0000256" key="1">
    <source>
        <dbReference type="ARBA" id="ARBA00008655"/>
    </source>
</evidence>
<feature type="transmembrane region" description="Helical" evidence="4">
    <location>
        <begin position="629"/>
        <end position="648"/>
    </location>
</feature>
<evidence type="ECO:0000313" key="6">
    <source>
        <dbReference type="EMBL" id="CEF63402.1"/>
    </source>
</evidence>
<keyword evidence="3 6" id="KW-0012">Acyltransferase</keyword>
<evidence type="ECO:0000256" key="4">
    <source>
        <dbReference type="SAM" id="Phobius"/>
    </source>
</evidence>
<feature type="transmembrane region" description="Helical" evidence="4">
    <location>
        <begin position="322"/>
        <end position="350"/>
    </location>
</feature>
<dbReference type="WormBase" id="SRAE_1000166400">
    <property type="protein sequence ID" value="SRP10648"/>
    <property type="gene ID" value="WBGene00258272"/>
</dbReference>
<protein>
    <submittedName>
        <fullName evidence="6 8">Lysocardiolipin acyltransferase 1</fullName>
    </submittedName>
</protein>
<evidence type="ECO:0000313" key="8">
    <source>
        <dbReference type="WBParaSite" id="SRAE_1000166400.1"/>
    </source>
</evidence>
<dbReference type="EMBL" id="LN609528">
    <property type="protein sequence ID" value="CEF63402.1"/>
    <property type="molecule type" value="Genomic_DNA"/>
</dbReference>
<reference evidence="8" key="2">
    <citation type="submission" date="2020-12" db="UniProtKB">
        <authorList>
            <consortium name="WormBaseParasite"/>
        </authorList>
    </citation>
    <scope>IDENTIFICATION</scope>
</reference>
<comment type="similarity">
    <text evidence="1">Belongs to the 1-acyl-sn-glycerol-3-phosphate acyltransferase family.</text>
</comment>
<dbReference type="OrthoDB" id="186786at2759"/>
<feature type="domain" description="Phospholipid/glycerol acyltransferase" evidence="5">
    <location>
        <begin position="394"/>
        <end position="518"/>
    </location>
</feature>
<evidence type="ECO:0000259" key="5">
    <source>
        <dbReference type="SMART" id="SM00563"/>
    </source>
</evidence>
<feature type="domain" description="Phospholipid/glycerol acyltransferase" evidence="5">
    <location>
        <begin position="60"/>
        <end position="184"/>
    </location>
</feature>
<dbReference type="Pfam" id="PF16076">
    <property type="entry name" value="Acyltransf_C"/>
    <property type="match status" value="1"/>
</dbReference>
<keyword evidence="7" id="KW-1185">Reference proteome</keyword>
<feature type="transmembrane region" description="Helical" evidence="4">
    <location>
        <begin position="9"/>
        <end position="32"/>
    </location>
</feature>
<evidence type="ECO:0000256" key="3">
    <source>
        <dbReference type="ARBA" id="ARBA00023315"/>
    </source>
</evidence>
<evidence type="ECO:0000313" key="9">
    <source>
        <dbReference type="WormBase" id="SRAE_1000166400"/>
    </source>
</evidence>
<dbReference type="GO" id="GO:0016746">
    <property type="term" value="F:acyltransferase activity"/>
    <property type="evidence" value="ECO:0007669"/>
    <property type="project" value="UniProtKB-KW"/>
</dbReference>
<dbReference type="CDD" id="cd07990">
    <property type="entry name" value="LPLAT_LCLAT1-like"/>
    <property type="match status" value="2"/>
</dbReference>
<keyword evidence="4" id="KW-0812">Transmembrane</keyword>
<accession>A0A090L5L1</accession>
<dbReference type="CTD" id="36375767"/>
<dbReference type="Pfam" id="PF01553">
    <property type="entry name" value="Acyltransferase"/>
    <property type="match status" value="2"/>
</dbReference>
<evidence type="ECO:0000313" key="7">
    <source>
        <dbReference type="Proteomes" id="UP000035682"/>
    </source>
</evidence>
<keyword evidence="4" id="KW-0472">Membrane</keyword>
<organism evidence="6">
    <name type="scientific">Strongyloides ratti</name>
    <name type="common">Parasitic roundworm</name>
    <dbReference type="NCBI Taxonomy" id="34506"/>
    <lineage>
        <taxon>Eukaryota</taxon>
        <taxon>Metazoa</taxon>
        <taxon>Ecdysozoa</taxon>
        <taxon>Nematoda</taxon>
        <taxon>Chromadorea</taxon>
        <taxon>Rhabditida</taxon>
        <taxon>Tylenchina</taxon>
        <taxon>Panagrolaimomorpha</taxon>
        <taxon>Strongyloidoidea</taxon>
        <taxon>Strongyloididae</taxon>
        <taxon>Strongyloides</taxon>
    </lineage>
</organism>
<feature type="transmembrane region" description="Helical" evidence="4">
    <location>
        <begin position="654"/>
        <end position="678"/>
    </location>
</feature>
<dbReference type="STRING" id="34506.A0A090L5L1"/>
<dbReference type="PANTHER" id="PTHR10983">
    <property type="entry name" value="1-ACYLGLYCEROL-3-PHOSPHATE ACYLTRANSFERASE-RELATED"/>
    <property type="match status" value="1"/>
</dbReference>